<gene>
    <name evidence="1" type="ORF">GSM42_05355</name>
</gene>
<organism evidence="1 2">
    <name type="scientific">Shimazuella alba</name>
    <dbReference type="NCBI Taxonomy" id="2690964"/>
    <lineage>
        <taxon>Bacteria</taxon>
        <taxon>Bacillati</taxon>
        <taxon>Bacillota</taxon>
        <taxon>Bacilli</taxon>
        <taxon>Bacillales</taxon>
        <taxon>Thermoactinomycetaceae</taxon>
        <taxon>Shimazuella</taxon>
    </lineage>
</organism>
<proteinExistence type="predicted"/>
<comment type="caution">
    <text evidence="1">The sequence shown here is derived from an EMBL/GenBank/DDBJ whole genome shotgun (WGS) entry which is preliminary data.</text>
</comment>
<name>A0A6I4VRU5_9BACL</name>
<protein>
    <submittedName>
        <fullName evidence="1">Uncharacterized protein</fullName>
    </submittedName>
</protein>
<reference evidence="1 2" key="1">
    <citation type="submission" date="2019-12" db="EMBL/GenBank/DDBJ databases">
        <title>Whole-genome analyses of novel actinobacteria.</title>
        <authorList>
            <person name="Sahin N."/>
            <person name="Saygin H."/>
        </authorList>
    </citation>
    <scope>NUCLEOTIDE SEQUENCE [LARGE SCALE GENOMIC DNA]</scope>
    <source>
        <strain evidence="1 2">KC615</strain>
    </source>
</reference>
<dbReference type="Proteomes" id="UP000430692">
    <property type="component" value="Unassembled WGS sequence"/>
</dbReference>
<evidence type="ECO:0000313" key="1">
    <source>
        <dbReference type="EMBL" id="MXQ53168.1"/>
    </source>
</evidence>
<accession>A0A6I4VRU5</accession>
<dbReference type="RefSeq" id="WP_160800532.1">
    <property type="nucleotide sequence ID" value="NZ_WUUL01000003.1"/>
</dbReference>
<keyword evidence="2" id="KW-1185">Reference proteome</keyword>
<dbReference type="AlphaFoldDB" id="A0A6I4VRU5"/>
<sequence length="70" mass="8218">MDKMTKDILVVLLDLVEEVYQKEKQFEEFLNVDNIQLIHDFEVEDKILSILGVPEDTTVELGMDDPNYFL</sequence>
<dbReference type="EMBL" id="WUUL01000003">
    <property type="protein sequence ID" value="MXQ53168.1"/>
    <property type="molecule type" value="Genomic_DNA"/>
</dbReference>
<evidence type="ECO:0000313" key="2">
    <source>
        <dbReference type="Proteomes" id="UP000430692"/>
    </source>
</evidence>